<dbReference type="AlphaFoldDB" id="A0A0K1E7R1"/>
<dbReference type="Proteomes" id="UP000067626">
    <property type="component" value="Chromosome"/>
</dbReference>
<organism evidence="1 2">
    <name type="scientific">Chondromyces crocatus</name>
    <dbReference type="NCBI Taxonomy" id="52"/>
    <lineage>
        <taxon>Bacteria</taxon>
        <taxon>Pseudomonadati</taxon>
        <taxon>Myxococcota</taxon>
        <taxon>Polyangia</taxon>
        <taxon>Polyangiales</taxon>
        <taxon>Polyangiaceae</taxon>
        <taxon>Chondromyces</taxon>
    </lineage>
</organism>
<evidence type="ECO:0000313" key="1">
    <source>
        <dbReference type="EMBL" id="AKT36593.1"/>
    </source>
</evidence>
<dbReference type="KEGG" id="ccro:CMC5_007110"/>
<evidence type="ECO:0000313" key="2">
    <source>
        <dbReference type="Proteomes" id="UP000067626"/>
    </source>
</evidence>
<sequence length="243" mass="27505">MHSETAPGTLESVTDVSRSVLGCFLAVSLLLGGCSTTTVSLREGPREYVGTDYESVLRKWTRTEHLIALSELENFLTATATFEAWDFRWAYAVRYVQDYRLTLDQRKQVLEKALAETQQRHQFFVAIQGGERRHADLTKPESAWIVRLIDDTGNETAPEEIVAVRRPNALERTYYPYNTVWRQAFRIRFPRSKEDGRPTISPRASWVGLRFAGAHGASELIWQIDGDGEGETKRAAAAPPTSR</sequence>
<reference evidence="1 2" key="1">
    <citation type="submission" date="2015-07" db="EMBL/GenBank/DDBJ databases">
        <title>Genome analysis of myxobacterium Chondromyces crocatus Cm c5 reveals a high potential for natural compound synthesis and the genetic basis for the loss of fruiting body formation.</title>
        <authorList>
            <person name="Zaburannyi N."/>
            <person name="Bunk B."/>
            <person name="Maier J."/>
            <person name="Overmann J."/>
            <person name="Mueller R."/>
        </authorList>
    </citation>
    <scope>NUCLEOTIDE SEQUENCE [LARGE SCALE GENOMIC DNA]</scope>
    <source>
        <strain evidence="1 2">Cm c5</strain>
    </source>
</reference>
<accession>A0A0K1E7R1</accession>
<name>A0A0K1E7R1_CHOCO</name>
<protein>
    <submittedName>
        <fullName evidence="1">Uncharacterized protein</fullName>
    </submittedName>
</protein>
<dbReference type="EMBL" id="CP012159">
    <property type="protein sequence ID" value="AKT36593.1"/>
    <property type="molecule type" value="Genomic_DNA"/>
</dbReference>
<gene>
    <name evidence="1" type="ORF">CMC5_007110</name>
</gene>
<proteinExistence type="predicted"/>
<keyword evidence="2" id="KW-1185">Reference proteome</keyword>